<proteinExistence type="predicted"/>
<organism evidence="1">
    <name type="scientific">marine sediment metagenome</name>
    <dbReference type="NCBI Taxonomy" id="412755"/>
    <lineage>
        <taxon>unclassified sequences</taxon>
        <taxon>metagenomes</taxon>
        <taxon>ecological metagenomes</taxon>
    </lineage>
</organism>
<reference evidence="1" key="1">
    <citation type="journal article" date="2014" name="Front. Microbiol.">
        <title>High frequency of phylogenetically diverse reductive dehalogenase-homologous genes in deep subseafloor sedimentary metagenomes.</title>
        <authorList>
            <person name="Kawai M."/>
            <person name="Futagami T."/>
            <person name="Toyoda A."/>
            <person name="Takaki Y."/>
            <person name="Nishi S."/>
            <person name="Hori S."/>
            <person name="Arai W."/>
            <person name="Tsubouchi T."/>
            <person name="Morono Y."/>
            <person name="Uchiyama I."/>
            <person name="Ito T."/>
            <person name="Fujiyama A."/>
            <person name="Inagaki F."/>
            <person name="Takami H."/>
        </authorList>
    </citation>
    <scope>NUCLEOTIDE SEQUENCE</scope>
    <source>
        <strain evidence="1">Expedition CK06-06</strain>
    </source>
</reference>
<comment type="caution">
    <text evidence="1">The sequence shown here is derived from an EMBL/GenBank/DDBJ whole genome shotgun (WGS) entry which is preliminary data.</text>
</comment>
<dbReference type="PANTHER" id="PTHR35271">
    <property type="entry name" value="ABC TRANSPORTER, SUBSTRATE-BINDING LIPOPROTEIN-RELATED"/>
    <property type="match status" value="1"/>
</dbReference>
<dbReference type="PANTHER" id="PTHR35271:SF1">
    <property type="entry name" value="ABC TRANSPORTER, SUBSTRATE-BINDING LIPOPROTEIN"/>
    <property type="match status" value="1"/>
</dbReference>
<dbReference type="Gene3D" id="3.40.50.2300">
    <property type="match status" value="2"/>
</dbReference>
<gene>
    <name evidence="1" type="ORF">S01H1_14959</name>
</gene>
<protein>
    <submittedName>
        <fullName evidence="1">Uncharacterized protein</fullName>
    </submittedName>
</protein>
<dbReference type="InterPro" id="IPR007487">
    <property type="entry name" value="ABC_transpt-TYRBP-like"/>
</dbReference>
<dbReference type="Pfam" id="PF04392">
    <property type="entry name" value="ABC_sub_bind"/>
    <property type="match status" value="1"/>
</dbReference>
<dbReference type="AlphaFoldDB" id="X0S2S6"/>
<sequence length="137" mass="14821">IEVIEIAAVDLDDMRAQLESVIETIDSIFSACDTLTHSPGGEEIIIELSKKYGKPCFACNKEGTLRGSLMGNVADFYEIGKLSGIKAGLILNGANPSSLLTESPVEDYVIINTKTARELEIEIPQYVLDEAAEIVSE</sequence>
<name>X0S2S6_9ZZZZ</name>
<feature type="non-terminal residue" evidence="1">
    <location>
        <position position="1"/>
    </location>
</feature>
<evidence type="ECO:0000313" key="1">
    <source>
        <dbReference type="EMBL" id="GAF69511.1"/>
    </source>
</evidence>
<dbReference type="EMBL" id="BARS01007802">
    <property type="protein sequence ID" value="GAF69511.1"/>
    <property type="molecule type" value="Genomic_DNA"/>
</dbReference>
<accession>X0S2S6</accession>